<evidence type="ECO:0000313" key="1">
    <source>
        <dbReference type="EMBL" id="CTQ72352.1"/>
    </source>
</evidence>
<sequence length="359" mass="39381">MDFVTLCSPNARVSLDLRVGHLRDYSVFHNDRWHSPLHSAAWIDDEDTMFPDDLPKVERYLSGDFLCAPFAQSDVEVAPFHGWSANSRWDCVDETSRSEARFRLRKTVMGARVEKQLRCANDAPLLYQTHRFIGGSGALPVAHHVLTRMEAGGRISHSPKCLATTPDSATEPGLNHLICPATSVDPTAFPSRSGTTDLTRFPIADVHEDFVVLIDAPDTRLGWTAVLRDAEDDIVFVLKDPKVLPVTMHWYSNGGLTTPPWNGRHRNVLGIEDGCSGLHCGHRASLAPSKLTKMGVPTALALDPAGSVAIRHVIGAVQRPVGWDRVAHIELNGDVLRLEGSSGESLGIRFDGSFFEGPE</sequence>
<dbReference type="GeneID" id="97670557"/>
<evidence type="ECO:0008006" key="3">
    <source>
        <dbReference type="Google" id="ProtNLM"/>
    </source>
</evidence>
<dbReference type="STRING" id="311410.LA5095_00065"/>
<dbReference type="EMBL" id="CXWC01000011">
    <property type="protein sequence ID" value="CTQ72352.1"/>
    <property type="molecule type" value="Genomic_DNA"/>
</dbReference>
<dbReference type="RefSeq" id="WP_055404397.1">
    <property type="nucleotide sequence ID" value="NZ_CXWA01000006.1"/>
</dbReference>
<name>A0A0M6ZI06_9HYPH</name>
<organism evidence="1 2">
    <name type="scientific">Roseibium album</name>
    <dbReference type="NCBI Taxonomy" id="311410"/>
    <lineage>
        <taxon>Bacteria</taxon>
        <taxon>Pseudomonadati</taxon>
        <taxon>Pseudomonadota</taxon>
        <taxon>Alphaproteobacteria</taxon>
        <taxon>Hyphomicrobiales</taxon>
        <taxon>Stappiaceae</taxon>
        <taxon>Roseibium</taxon>
    </lineage>
</organism>
<gene>
    <name evidence="1" type="ORF">LA5096_03206</name>
</gene>
<dbReference type="Proteomes" id="UP000049983">
    <property type="component" value="Unassembled WGS sequence"/>
</dbReference>
<dbReference type="OrthoDB" id="7335506at2"/>
<reference evidence="2" key="1">
    <citation type="submission" date="2015-07" db="EMBL/GenBank/DDBJ databases">
        <authorList>
            <person name="Rodrigo-Torres Lidia"/>
            <person name="Arahal R.David."/>
        </authorList>
    </citation>
    <scope>NUCLEOTIDE SEQUENCE [LARGE SCALE GENOMIC DNA]</scope>
    <source>
        <strain evidence="2">CECT 5096</strain>
    </source>
</reference>
<protein>
    <recommendedName>
        <fullName evidence="3">DUF4432 family protein</fullName>
    </recommendedName>
</protein>
<dbReference type="AlphaFoldDB" id="A0A0M6ZI06"/>
<proteinExistence type="predicted"/>
<accession>A0A0M6ZI06</accession>
<keyword evidence="2" id="KW-1185">Reference proteome</keyword>
<evidence type="ECO:0000313" key="2">
    <source>
        <dbReference type="Proteomes" id="UP000049983"/>
    </source>
</evidence>